<dbReference type="InterPro" id="IPR051114">
    <property type="entry name" value="Mito_RNA_Proc_CCM1"/>
</dbReference>
<feature type="repeat" description="PPR" evidence="2">
    <location>
        <begin position="677"/>
        <end position="711"/>
    </location>
</feature>
<feature type="repeat" description="PPR" evidence="2">
    <location>
        <begin position="607"/>
        <end position="641"/>
    </location>
</feature>
<feature type="region of interest" description="Disordered" evidence="3">
    <location>
        <begin position="70"/>
        <end position="110"/>
    </location>
</feature>
<dbReference type="InterPro" id="IPR011990">
    <property type="entry name" value="TPR-like_helical_dom_sf"/>
</dbReference>
<evidence type="ECO:0000256" key="2">
    <source>
        <dbReference type="PROSITE-ProRule" id="PRU00708"/>
    </source>
</evidence>
<evidence type="ECO:0000313" key="6">
    <source>
        <dbReference type="Proteomes" id="UP000827284"/>
    </source>
</evidence>
<dbReference type="Pfam" id="PF13041">
    <property type="entry name" value="PPR_2"/>
    <property type="match status" value="2"/>
</dbReference>
<feature type="repeat" description="PPR" evidence="2">
    <location>
        <begin position="251"/>
        <end position="285"/>
    </location>
</feature>
<feature type="repeat" description="PPR" evidence="2">
    <location>
        <begin position="288"/>
        <end position="322"/>
    </location>
</feature>
<reference evidence="5" key="2">
    <citation type="journal article" date="2022" name="Microbiol. Resour. Announc.">
        <title>Whole-Genome Sequence of Entomortierella parvispora E1425, a Mucoromycotan Fungus Associated with Burkholderiaceae-Related Endosymbiotic Bacteria.</title>
        <authorList>
            <person name="Herlambang A."/>
            <person name="Guo Y."/>
            <person name="Takashima Y."/>
            <person name="Narisawa K."/>
            <person name="Ohta H."/>
            <person name="Nishizawa T."/>
        </authorList>
    </citation>
    <scope>NUCLEOTIDE SEQUENCE</scope>
    <source>
        <strain evidence="5">E1425</strain>
    </source>
</reference>
<dbReference type="Gene3D" id="1.25.40.10">
    <property type="entry name" value="Tetratricopeptide repeat domain"/>
    <property type="match status" value="4"/>
</dbReference>
<dbReference type="GO" id="GO:0005739">
    <property type="term" value="C:mitochondrion"/>
    <property type="evidence" value="ECO:0007669"/>
    <property type="project" value="TreeGrafter"/>
</dbReference>
<dbReference type="PROSITE" id="PS51375">
    <property type="entry name" value="PPR"/>
    <property type="match status" value="8"/>
</dbReference>
<dbReference type="Proteomes" id="UP000827284">
    <property type="component" value="Unassembled WGS sequence"/>
</dbReference>
<evidence type="ECO:0000256" key="3">
    <source>
        <dbReference type="SAM" id="MobiDB-lite"/>
    </source>
</evidence>
<feature type="repeat" description="PPR" evidence="2">
    <location>
        <begin position="502"/>
        <end position="536"/>
    </location>
</feature>
<dbReference type="OrthoDB" id="185373at2759"/>
<keyword evidence="6" id="KW-1185">Reference proteome</keyword>
<dbReference type="NCBIfam" id="TIGR00756">
    <property type="entry name" value="PPR"/>
    <property type="match status" value="9"/>
</dbReference>
<dbReference type="Pfam" id="PF17177">
    <property type="entry name" value="PPR_long"/>
    <property type="match status" value="1"/>
</dbReference>
<dbReference type="EMBL" id="BQFW01000013">
    <property type="protein sequence ID" value="GJJ76937.1"/>
    <property type="molecule type" value="Genomic_DNA"/>
</dbReference>
<dbReference type="PANTHER" id="PTHR47934">
    <property type="entry name" value="PENTATRICOPEPTIDE REPEAT-CONTAINING PROTEIN PET309, MITOCHONDRIAL"/>
    <property type="match status" value="1"/>
</dbReference>
<dbReference type="GO" id="GO:0003729">
    <property type="term" value="F:mRNA binding"/>
    <property type="evidence" value="ECO:0007669"/>
    <property type="project" value="TreeGrafter"/>
</dbReference>
<dbReference type="Pfam" id="PF01535">
    <property type="entry name" value="PPR"/>
    <property type="match status" value="2"/>
</dbReference>
<feature type="repeat" description="PPR" evidence="2">
    <location>
        <begin position="358"/>
        <end position="392"/>
    </location>
</feature>
<organism evidence="5 6">
    <name type="scientific">Entomortierella parvispora</name>
    <dbReference type="NCBI Taxonomy" id="205924"/>
    <lineage>
        <taxon>Eukaryota</taxon>
        <taxon>Fungi</taxon>
        <taxon>Fungi incertae sedis</taxon>
        <taxon>Mucoromycota</taxon>
        <taxon>Mortierellomycotina</taxon>
        <taxon>Mortierellomycetes</taxon>
        <taxon>Mortierellales</taxon>
        <taxon>Mortierellaceae</taxon>
        <taxon>Entomortierella</taxon>
    </lineage>
</organism>
<evidence type="ECO:0000313" key="5">
    <source>
        <dbReference type="EMBL" id="GJJ76937.1"/>
    </source>
</evidence>
<feature type="repeat" description="PPR" evidence="2">
    <location>
        <begin position="430"/>
        <end position="464"/>
    </location>
</feature>
<dbReference type="InterPro" id="IPR002885">
    <property type="entry name" value="PPR_rpt"/>
</dbReference>
<dbReference type="PANTHER" id="PTHR47934:SF6">
    <property type="entry name" value="MITOCHONDRIAL GROUP I INTRON SPLICING FACTOR CCM1-RELATED"/>
    <property type="match status" value="1"/>
</dbReference>
<dbReference type="InterPro" id="IPR033443">
    <property type="entry name" value="PROP1-like_PPR_dom"/>
</dbReference>
<sequence length="946" mass="108146">MHAATSKRIIQAGARSWDSQLAASMIRLFTARHRLGNHHPMACSVAPHQMPAQRRAIYHSAAGAMLDYDPSAVSQRSSSGKRSEEPTQPRLTIGSFLAPPGTEKHPNPYETIADSFKEKDDSNFRTLWDRDSPNAHDPVSPVQMMKEAVASGSARQVWHTYSRLRRMRKGEDCWFRSSKLYFTMLHCLQRSRIPESSQWATEIYGEMARHHSPKIQTLNTVLDILVRHSDNLQVAVDFFHREADRFNISPTVRSYNIIIRGLATGGQLEEAIKMYEDMRSGAIQARPDITTYSTIVGIYTRKNMHDQADAILKDMLNDNVKPNMWIFNTAISRLVKKKDFAGARRVMNLMESQERKPDVITYSTLIDGYAEDGNEEEIAKIQAEMALNHVYPNARTITSTIKVFAKSNLDSEIDARLEAIMKSLPTGEMNELTFGVLMNVYGKRKDLEAAMGIYDHISSKGRVVNDVIVNSLLDGHVRADKITMANKIFHDHFTVRQARPTSSLTYSIMITGCCKQGNLRDALHYYHQMNLFQIDPDSVVCSRLIQLYLQHHQLENAQNMLRLMRNTSLDVSVHTFTMMIDYLSNVQDNRGALRCYQQMVDDGVKPDVHCYTVLINAHMRAKNYMACDQTYERMIKAGIHPTLETFTSMVHVHSKQNNIYKLKDYWMAMMESGLLPDIKSFTLLLQSYGQQGNIEMVEFIYKEIIRSKIPMDAITLTTVASAYAALPNLNIARLDDIWATMEDLDLQPTPEYFKRLLDAYGERALPDRVIKLWQQSQTLARPLCWVPSQSNLLHLIEACRERGNMETLHSVWRAATVGMYWPPITVEPREHYGDDNALDEHHLGSDGTAGKSKKIRMLRPEPPVFTAYLNALLTHNRFSEIEQLLEEGCDQMKIRPRTKDFELLFTGLAQYGFLATELNKMRTIVLAKWPQVEALVDTIIRDTRKI</sequence>
<protein>
    <recommendedName>
        <fullName evidence="4">PROP1-like PPR domain-containing protein</fullName>
    </recommendedName>
</protein>
<comment type="caution">
    <text evidence="5">The sequence shown here is derived from an EMBL/GenBank/DDBJ whole genome shotgun (WGS) entry which is preliminary data.</text>
</comment>
<gene>
    <name evidence="5" type="ORF">EMPS_09296</name>
</gene>
<dbReference type="AlphaFoldDB" id="A0A9P3HIJ1"/>
<evidence type="ECO:0000259" key="4">
    <source>
        <dbReference type="Pfam" id="PF17177"/>
    </source>
</evidence>
<dbReference type="GO" id="GO:0007005">
    <property type="term" value="P:mitochondrion organization"/>
    <property type="evidence" value="ECO:0007669"/>
    <property type="project" value="TreeGrafter"/>
</dbReference>
<dbReference type="GO" id="GO:0006396">
    <property type="term" value="P:RNA processing"/>
    <property type="evidence" value="ECO:0007669"/>
    <property type="project" value="TreeGrafter"/>
</dbReference>
<accession>A0A9P3HIJ1</accession>
<proteinExistence type="predicted"/>
<feature type="repeat" description="PPR" evidence="2">
    <location>
        <begin position="572"/>
        <end position="606"/>
    </location>
</feature>
<keyword evidence="1" id="KW-0677">Repeat</keyword>
<name>A0A9P3HIJ1_9FUNG</name>
<reference evidence="5" key="1">
    <citation type="submission" date="2021-11" db="EMBL/GenBank/DDBJ databases">
        <authorList>
            <person name="Herlambang A."/>
            <person name="Guo Y."/>
            <person name="Takashima Y."/>
            <person name="Nishizawa T."/>
        </authorList>
    </citation>
    <scope>NUCLEOTIDE SEQUENCE</scope>
    <source>
        <strain evidence="5">E1425</strain>
    </source>
</reference>
<feature type="domain" description="PROP1-like PPR" evidence="4">
    <location>
        <begin position="575"/>
        <end position="695"/>
    </location>
</feature>
<evidence type="ECO:0000256" key="1">
    <source>
        <dbReference type="ARBA" id="ARBA00022737"/>
    </source>
</evidence>